<dbReference type="PANTHER" id="PTHR42866:SF2">
    <property type="entry name" value="3-DEOXY-MANNO-OCTULOSONATE CYTIDYLYLTRANSFERASE, MITOCHONDRIAL"/>
    <property type="match status" value="1"/>
</dbReference>
<evidence type="ECO:0000313" key="7">
    <source>
        <dbReference type="Proteomes" id="UP000215137"/>
    </source>
</evidence>
<dbReference type="InterPro" id="IPR029044">
    <property type="entry name" value="Nucleotide-diphossugar_trans"/>
</dbReference>
<dbReference type="OrthoDB" id="9815559at2"/>
<evidence type="ECO:0000313" key="6">
    <source>
        <dbReference type="EMBL" id="ASV68224.1"/>
    </source>
</evidence>
<proteinExistence type="inferred from homology"/>
<dbReference type="GO" id="GO:0009103">
    <property type="term" value="P:lipopolysaccharide biosynthetic process"/>
    <property type="evidence" value="ECO:0007669"/>
    <property type="project" value="UniProtKB-UniRule"/>
</dbReference>
<dbReference type="SUPFAM" id="SSF53448">
    <property type="entry name" value="Nucleotide-diphospho-sugar transferases"/>
    <property type="match status" value="1"/>
</dbReference>
<dbReference type="FunFam" id="3.90.550.10:FF:000011">
    <property type="entry name" value="3-deoxy-manno-octulosonate cytidylyltransferase"/>
    <property type="match status" value="1"/>
</dbReference>
<reference evidence="6 7" key="1">
    <citation type="submission" date="2017-08" db="EMBL/GenBank/DDBJ databases">
        <title>Complete Genome Sequence of Bacillus kochii Oregon-R-modENCODE STRAIN BDGP4, isolated from Drosophila melanogaster gut.</title>
        <authorList>
            <person name="Wan K.H."/>
            <person name="Yu C."/>
            <person name="Park S."/>
            <person name="Hammonds A.S."/>
            <person name="Booth B.W."/>
            <person name="Celniker S.E."/>
        </authorList>
    </citation>
    <scope>NUCLEOTIDE SEQUENCE [LARGE SCALE GENOMIC DNA]</scope>
    <source>
        <strain evidence="6 7">BDGP4</strain>
    </source>
</reference>
<gene>
    <name evidence="5 6" type="primary">kdsB</name>
    <name evidence="6" type="ORF">CKF48_13360</name>
</gene>
<dbReference type="EMBL" id="CP022983">
    <property type="protein sequence ID" value="ASV68224.1"/>
    <property type="molecule type" value="Genomic_DNA"/>
</dbReference>
<dbReference type="Pfam" id="PF02348">
    <property type="entry name" value="CTP_transf_3"/>
    <property type="match status" value="1"/>
</dbReference>
<dbReference type="CDD" id="cd02517">
    <property type="entry name" value="CMP-KDO-Synthetase"/>
    <property type="match status" value="1"/>
</dbReference>
<dbReference type="GO" id="GO:0008690">
    <property type="term" value="F:3-deoxy-manno-octulosonate cytidylyltransferase activity"/>
    <property type="evidence" value="ECO:0007669"/>
    <property type="project" value="UniProtKB-UniRule"/>
</dbReference>
<dbReference type="Gene3D" id="3.90.550.10">
    <property type="entry name" value="Spore Coat Polysaccharide Biosynthesis Protein SpsA, Chain A"/>
    <property type="match status" value="1"/>
</dbReference>
<keyword evidence="5" id="KW-0963">Cytoplasm</keyword>
<comment type="function">
    <text evidence="5">Activates KDO (a required 8-carbon sugar) for incorporation into bacterial lipopolysaccharide in Gram-negative bacteria.</text>
</comment>
<dbReference type="GO" id="GO:0033468">
    <property type="term" value="P:CMP-keto-3-deoxy-D-manno-octulosonic acid biosynthetic process"/>
    <property type="evidence" value="ECO:0007669"/>
    <property type="project" value="UniProtKB-UniRule"/>
</dbReference>
<comment type="subcellular location">
    <subcellularLocation>
        <location evidence="5">Cytoplasm</location>
    </subcellularLocation>
    <subcellularLocation>
        <location evidence="1">Membrane</location>
    </subcellularLocation>
</comment>
<dbReference type="RefSeq" id="WP_095371794.1">
    <property type="nucleotide sequence ID" value="NZ_CP022983.1"/>
</dbReference>
<dbReference type="EC" id="2.7.7.38" evidence="5"/>
<dbReference type="GO" id="GO:0016020">
    <property type="term" value="C:membrane"/>
    <property type="evidence" value="ECO:0007669"/>
    <property type="project" value="UniProtKB-SubCell"/>
</dbReference>
<comment type="similarity">
    <text evidence="5">Belongs to the KdsB family.</text>
</comment>
<dbReference type="GO" id="GO:0005829">
    <property type="term" value="C:cytosol"/>
    <property type="evidence" value="ECO:0007669"/>
    <property type="project" value="TreeGrafter"/>
</dbReference>
<sequence length="244" mass="27290">MKAIGVIPARYGSTRFPGKPLAEINGMPMIQHVYNQVKKSNELFDVVVATDHEMIRDVVQGFGGNVVMTSVHHETGSDRIEEVTSLVDGDFFVNIQGDEPLIQAELIDAIVREAKHSKNELVITAKTLIKDLEDIDNPNIVKVITTPEGKAIYFSRSKVPYNRSGIMHSYYKHLGIYGYPKSILKKFVNLQPSQLEKVEMLEQLRLLENKIDVQVIETTYDAVGVDTPEDIAKVEKVLGGLQNV</sequence>
<keyword evidence="7" id="KW-1185">Reference proteome</keyword>
<keyword evidence="3 5" id="KW-0548">Nucleotidyltransferase</keyword>
<dbReference type="NCBIfam" id="NF003950">
    <property type="entry name" value="PRK05450.1-3"/>
    <property type="match status" value="1"/>
</dbReference>
<evidence type="ECO:0000256" key="3">
    <source>
        <dbReference type="ARBA" id="ARBA00022695"/>
    </source>
</evidence>
<name>A0A248TJ34_9BACI</name>
<dbReference type="Proteomes" id="UP000215137">
    <property type="component" value="Chromosome"/>
</dbReference>
<keyword evidence="2 5" id="KW-0808">Transferase</keyword>
<keyword evidence="4 5" id="KW-0448">Lipopolysaccharide biosynthesis</keyword>
<protein>
    <recommendedName>
        <fullName evidence="5">3-deoxy-manno-octulosonate cytidylyltransferase</fullName>
        <ecNumber evidence="5">2.7.7.38</ecNumber>
    </recommendedName>
    <alternativeName>
        <fullName evidence="5">CMP-2-keto-3-deoxyoctulosonic acid synthase</fullName>
        <shortName evidence="5">CKS</shortName>
        <shortName evidence="5">CMP-KDO synthase</shortName>
    </alternativeName>
</protein>
<dbReference type="KEGG" id="bko:CKF48_13360"/>
<organism evidence="6 7">
    <name type="scientific">Cytobacillus kochii</name>
    <dbReference type="NCBI Taxonomy" id="859143"/>
    <lineage>
        <taxon>Bacteria</taxon>
        <taxon>Bacillati</taxon>
        <taxon>Bacillota</taxon>
        <taxon>Bacilli</taxon>
        <taxon>Bacillales</taxon>
        <taxon>Bacillaceae</taxon>
        <taxon>Cytobacillus</taxon>
    </lineage>
</organism>
<dbReference type="InterPro" id="IPR004528">
    <property type="entry name" value="KdsB"/>
</dbReference>
<comment type="pathway">
    <text evidence="5">Nucleotide-sugar biosynthesis; CMP-3-deoxy-D-manno-octulosonate biosynthesis; CMP-3-deoxy-D-manno-octulosonate from 3-deoxy-D-manno-octulosonate and CTP: step 1/1.</text>
</comment>
<dbReference type="NCBIfam" id="NF003952">
    <property type="entry name" value="PRK05450.1-5"/>
    <property type="match status" value="1"/>
</dbReference>
<dbReference type="AlphaFoldDB" id="A0A248TJ34"/>
<dbReference type="InterPro" id="IPR003329">
    <property type="entry name" value="Cytidylyl_trans"/>
</dbReference>
<accession>A0A248TJ34</accession>
<dbReference type="UniPathway" id="UPA00358">
    <property type="reaction ID" value="UER00476"/>
</dbReference>
<dbReference type="NCBIfam" id="TIGR00466">
    <property type="entry name" value="kdsB"/>
    <property type="match status" value="1"/>
</dbReference>
<dbReference type="NCBIfam" id="NF009905">
    <property type="entry name" value="PRK13368.1"/>
    <property type="match status" value="1"/>
</dbReference>
<dbReference type="PANTHER" id="PTHR42866">
    <property type="entry name" value="3-DEOXY-MANNO-OCTULOSONATE CYTIDYLYLTRANSFERASE"/>
    <property type="match status" value="1"/>
</dbReference>
<evidence type="ECO:0000256" key="2">
    <source>
        <dbReference type="ARBA" id="ARBA00022679"/>
    </source>
</evidence>
<evidence type="ECO:0000256" key="1">
    <source>
        <dbReference type="ARBA" id="ARBA00004370"/>
    </source>
</evidence>
<evidence type="ECO:0000256" key="4">
    <source>
        <dbReference type="ARBA" id="ARBA00022985"/>
    </source>
</evidence>
<evidence type="ECO:0000256" key="5">
    <source>
        <dbReference type="HAMAP-Rule" id="MF_00057"/>
    </source>
</evidence>
<comment type="catalytic activity">
    <reaction evidence="5">
        <text>3-deoxy-alpha-D-manno-oct-2-ulosonate + CTP = CMP-3-deoxy-beta-D-manno-octulosonate + diphosphate</text>
        <dbReference type="Rhea" id="RHEA:23448"/>
        <dbReference type="ChEBI" id="CHEBI:33019"/>
        <dbReference type="ChEBI" id="CHEBI:37563"/>
        <dbReference type="ChEBI" id="CHEBI:85986"/>
        <dbReference type="ChEBI" id="CHEBI:85987"/>
        <dbReference type="EC" id="2.7.7.38"/>
    </reaction>
</comment>
<dbReference type="HAMAP" id="MF_00057">
    <property type="entry name" value="KdsB"/>
    <property type="match status" value="1"/>
</dbReference>